<name>C0CMF4_BLAHS</name>
<proteinExistence type="inferred from homology"/>
<evidence type="ECO:0000259" key="9">
    <source>
        <dbReference type="Pfam" id="PF24877"/>
    </source>
</evidence>
<dbReference type="PANTHER" id="PTHR43661">
    <property type="entry name" value="D-XYLONATE DEHYDRATASE"/>
    <property type="match status" value="1"/>
</dbReference>
<evidence type="ECO:0000256" key="7">
    <source>
        <dbReference type="ARBA" id="ARBA00023304"/>
    </source>
</evidence>
<evidence type="ECO:0000313" key="10">
    <source>
        <dbReference type="EMBL" id="EEG49048.1"/>
    </source>
</evidence>
<dbReference type="GO" id="GO:0016836">
    <property type="term" value="F:hydro-lyase activity"/>
    <property type="evidence" value="ECO:0007669"/>
    <property type="project" value="TreeGrafter"/>
</dbReference>
<protein>
    <recommendedName>
        <fullName evidence="12">Dihydroxy-acid dehydratase</fullName>
    </recommendedName>
</protein>
<evidence type="ECO:0000256" key="5">
    <source>
        <dbReference type="ARBA" id="ARBA00023014"/>
    </source>
</evidence>
<dbReference type="FunFam" id="3.50.30.80:FF:000001">
    <property type="entry name" value="Dihydroxy-acid dehydratase"/>
    <property type="match status" value="1"/>
</dbReference>
<evidence type="ECO:0000259" key="8">
    <source>
        <dbReference type="Pfam" id="PF00920"/>
    </source>
</evidence>
<dbReference type="EMBL" id="ACBZ01000106">
    <property type="protein sequence ID" value="EEG49048.1"/>
    <property type="molecule type" value="Genomic_DNA"/>
</dbReference>
<dbReference type="AlphaFoldDB" id="C0CMF4"/>
<evidence type="ECO:0000256" key="1">
    <source>
        <dbReference type="ARBA" id="ARBA00006486"/>
    </source>
</evidence>
<dbReference type="InterPro" id="IPR056740">
    <property type="entry name" value="ILV_EDD_C"/>
</dbReference>
<dbReference type="PANTHER" id="PTHR43661:SF3">
    <property type="entry name" value="D-XYLONATE DEHYDRATASE YAGF-RELATED"/>
    <property type="match status" value="1"/>
</dbReference>
<dbReference type="InterPro" id="IPR042096">
    <property type="entry name" value="Dihydro-acid_dehy_C"/>
</dbReference>
<sequence>MAVRDVVCSSIEIVSKIQLFDGVVMTCGCDNIVPGTLMAAARLDIPSLLLTAGPMLAGNRKGKELVLSDVNERVFGRAAAKKEGNSQELLEMEQKACASFGACPVMGTANTMQIIAEAMGMTLPGTSVIPGVVTDKFVSARKTGRQIVEMVKNDRRVSSIITEGALKNAIMADLAIGGSTNAVLHILSIAKELELPVTLQDFDELSRRTPTITNLRPAGEYTVDKLYLAGGVPAILKQLENLINTQAQVCTGQTWEEILREVSKKPNLIVHSVESPICEDGGLAVLKGNLAERGAIIRTAAVKENMRHFKGPARVYDSDEEAFEALISGKIYAGDVIVIRYAGPRGAPGLVEVMLTADALVDLGLDTSVGLVTDGRFSGFNYGPIVGHVSPEASEGGMIAYVRDGDMIEVDIPNRTLRVDVGEEELDRRKQTTKLKETDVRAGILRLYANNSLSSDEGAAMQRWN</sequence>
<dbReference type="InterPro" id="IPR037237">
    <property type="entry name" value="IlvD/EDD_N"/>
</dbReference>
<evidence type="ECO:0000256" key="2">
    <source>
        <dbReference type="ARBA" id="ARBA00022714"/>
    </source>
</evidence>
<evidence type="ECO:0000256" key="3">
    <source>
        <dbReference type="ARBA" id="ARBA00022723"/>
    </source>
</evidence>
<accession>C0CMF4</accession>
<feature type="domain" description="Dihydroxy-acid/6-phosphogluconate dehydratase N-terminal" evidence="8">
    <location>
        <begin position="3"/>
        <end position="257"/>
    </location>
</feature>
<reference evidence="10 11" key="2">
    <citation type="submission" date="2009-02" db="EMBL/GenBank/DDBJ databases">
        <title>Draft genome sequence of Blautia hydrogenotrophica DSM 10507 (Ruminococcus hydrogenotrophicus DSM 10507).</title>
        <authorList>
            <person name="Sudarsanam P."/>
            <person name="Ley R."/>
            <person name="Guruge J."/>
            <person name="Turnbaugh P.J."/>
            <person name="Mahowald M."/>
            <person name="Liep D."/>
            <person name="Gordon J."/>
        </authorList>
    </citation>
    <scope>NUCLEOTIDE SEQUENCE [LARGE SCALE GENOMIC DNA]</scope>
    <source>
        <strain evidence="11">DSM 10507 / JCM 14656 / S5a33</strain>
    </source>
</reference>
<evidence type="ECO:0000256" key="4">
    <source>
        <dbReference type="ARBA" id="ARBA00023004"/>
    </source>
</evidence>
<keyword evidence="4" id="KW-0408">Iron</keyword>
<dbReference type="PATRIC" id="fig|476272.21.peg.1467"/>
<dbReference type="Proteomes" id="UP000003100">
    <property type="component" value="Unassembled WGS sequence"/>
</dbReference>
<keyword evidence="7" id="KW-0028">Amino-acid biosynthesis</keyword>
<gene>
    <name evidence="10" type="ORF">RUMHYD_02037</name>
</gene>
<keyword evidence="2" id="KW-0001">2Fe-2S</keyword>
<evidence type="ECO:0000313" key="11">
    <source>
        <dbReference type="Proteomes" id="UP000003100"/>
    </source>
</evidence>
<dbReference type="Gene3D" id="3.50.30.80">
    <property type="entry name" value="IlvD/EDD C-terminal domain-like"/>
    <property type="match status" value="1"/>
</dbReference>
<dbReference type="GO" id="GO:0005829">
    <property type="term" value="C:cytosol"/>
    <property type="evidence" value="ECO:0007669"/>
    <property type="project" value="TreeGrafter"/>
</dbReference>
<dbReference type="eggNOG" id="COG0129">
    <property type="taxonomic scope" value="Bacteria"/>
</dbReference>
<keyword evidence="3" id="KW-0479">Metal-binding</keyword>
<keyword evidence="11" id="KW-1185">Reference proteome</keyword>
<feature type="domain" description="Dihydroxy-acid/6-phosphogluconate dehydratase C-terminal" evidence="9">
    <location>
        <begin position="269"/>
        <end position="459"/>
    </location>
</feature>
<keyword evidence="5" id="KW-0411">Iron-sulfur</keyword>
<dbReference type="HOGENOM" id="CLU_014271_4_2_9"/>
<dbReference type="SUPFAM" id="SSF52016">
    <property type="entry name" value="LeuD/IlvD-like"/>
    <property type="match status" value="1"/>
</dbReference>
<keyword evidence="7" id="KW-0100">Branched-chain amino acid biosynthesis</keyword>
<keyword evidence="6" id="KW-0456">Lyase</keyword>
<dbReference type="InterPro" id="IPR000581">
    <property type="entry name" value="ILV_EDD_N"/>
</dbReference>
<comment type="caution">
    <text evidence="10">The sequence shown here is derived from an EMBL/GenBank/DDBJ whole genome shotgun (WGS) entry which is preliminary data.</text>
</comment>
<dbReference type="Pfam" id="PF24877">
    <property type="entry name" value="ILV_EDD_C"/>
    <property type="match status" value="1"/>
</dbReference>
<dbReference type="Pfam" id="PF00920">
    <property type="entry name" value="ILVD_EDD_N"/>
    <property type="match status" value="1"/>
</dbReference>
<organism evidence="10 11">
    <name type="scientific">Blautia hydrogenotrophica (strain DSM 10507 / JCM 14656 / S5a33)</name>
    <name type="common">Ruminococcus hydrogenotrophicus</name>
    <dbReference type="NCBI Taxonomy" id="476272"/>
    <lineage>
        <taxon>Bacteria</taxon>
        <taxon>Bacillati</taxon>
        <taxon>Bacillota</taxon>
        <taxon>Clostridia</taxon>
        <taxon>Lachnospirales</taxon>
        <taxon>Lachnospiraceae</taxon>
        <taxon>Blautia</taxon>
    </lineage>
</organism>
<comment type="similarity">
    <text evidence="1">Belongs to the IlvD/Edd family.</text>
</comment>
<dbReference type="GO" id="GO:0051537">
    <property type="term" value="F:2 iron, 2 sulfur cluster binding"/>
    <property type="evidence" value="ECO:0007669"/>
    <property type="project" value="UniProtKB-KW"/>
</dbReference>
<dbReference type="GO" id="GO:0046872">
    <property type="term" value="F:metal ion binding"/>
    <property type="evidence" value="ECO:0007669"/>
    <property type="project" value="UniProtKB-KW"/>
</dbReference>
<dbReference type="SUPFAM" id="SSF143975">
    <property type="entry name" value="IlvD/EDD N-terminal domain-like"/>
    <property type="match status" value="1"/>
</dbReference>
<evidence type="ECO:0000256" key="6">
    <source>
        <dbReference type="ARBA" id="ARBA00023239"/>
    </source>
</evidence>
<dbReference type="GO" id="GO:0009082">
    <property type="term" value="P:branched-chain amino acid biosynthetic process"/>
    <property type="evidence" value="ECO:0007669"/>
    <property type="project" value="UniProtKB-KW"/>
</dbReference>
<reference evidence="10 11" key="1">
    <citation type="submission" date="2009-01" db="EMBL/GenBank/DDBJ databases">
        <authorList>
            <person name="Fulton L."/>
            <person name="Clifton S."/>
            <person name="Fulton B."/>
            <person name="Xu J."/>
            <person name="Minx P."/>
            <person name="Pepin K.H."/>
            <person name="Johnson M."/>
            <person name="Bhonagiri V."/>
            <person name="Nash W.E."/>
            <person name="Mardis E.R."/>
            <person name="Wilson R.K."/>
        </authorList>
    </citation>
    <scope>NUCLEOTIDE SEQUENCE [LARGE SCALE GENOMIC DNA]</scope>
    <source>
        <strain evidence="11">DSM 10507 / JCM 14656 / S5a33</strain>
    </source>
</reference>
<evidence type="ECO:0008006" key="12">
    <source>
        <dbReference type="Google" id="ProtNLM"/>
    </source>
</evidence>